<sequence length="215" mass="22412">MREPKLRCDPAFGTSAHDQTGWRRGRKSLALMLCLAGGLAAAHAEGTADAKPEGAFVPPHPIPGEVMKNWPVYPESAKMANQQGVVMLSVKISAQGDPDDVRVKKSSNFPILDRSAVEAVRRWHFVAAKRDNVPVETEVTLPINFSLKEGEQPAGAKSAPNPTPKPAPKTAAAKTVKPAAPKPAGSHSAPAASKSGAVTDHAPVADNGSAGSAPR</sequence>
<evidence type="ECO:0000256" key="8">
    <source>
        <dbReference type="ARBA" id="ARBA00022989"/>
    </source>
</evidence>
<evidence type="ECO:0000256" key="10">
    <source>
        <dbReference type="SAM" id="MobiDB-lite"/>
    </source>
</evidence>
<dbReference type="GO" id="GO:0098797">
    <property type="term" value="C:plasma membrane protein complex"/>
    <property type="evidence" value="ECO:0007669"/>
    <property type="project" value="TreeGrafter"/>
</dbReference>
<dbReference type="Gene3D" id="3.30.1150.10">
    <property type="match status" value="1"/>
</dbReference>
<dbReference type="InterPro" id="IPR051045">
    <property type="entry name" value="TonB-dependent_transducer"/>
</dbReference>
<dbReference type="KEGG" id="bid:Bind_2905"/>
<dbReference type="AlphaFoldDB" id="B2IKJ3"/>
<dbReference type="GO" id="GO:0031992">
    <property type="term" value="F:energy transducer activity"/>
    <property type="evidence" value="ECO:0007669"/>
    <property type="project" value="TreeGrafter"/>
</dbReference>
<dbReference type="PANTHER" id="PTHR33446">
    <property type="entry name" value="PROTEIN TONB-RELATED"/>
    <property type="match status" value="1"/>
</dbReference>
<evidence type="ECO:0000256" key="1">
    <source>
        <dbReference type="ARBA" id="ARBA00004383"/>
    </source>
</evidence>
<reference evidence="12 13" key="2">
    <citation type="journal article" date="2010" name="J. Bacteriol.">
        <title>Complete genome sequence of Beijerinckia indica subsp. indica.</title>
        <authorList>
            <person name="Tamas I."/>
            <person name="Dedysh S.N."/>
            <person name="Liesack W."/>
            <person name="Stott M.B."/>
            <person name="Alam M."/>
            <person name="Murrell J.C."/>
            <person name="Dunfield P.F."/>
        </authorList>
    </citation>
    <scope>NUCLEOTIDE SEQUENCE [LARGE SCALE GENOMIC DNA]</scope>
    <source>
        <strain evidence="13">ATCC 9039 / DSM 1715 / NCIMB 8712</strain>
    </source>
</reference>
<keyword evidence="8" id="KW-1133">Transmembrane helix</keyword>
<dbReference type="STRING" id="395963.Bind_2905"/>
<keyword evidence="3" id="KW-0813">Transport</keyword>
<organism evidence="12 13">
    <name type="scientific">Beijerinckia indica subsp. indica (strain ATCC 9039 / DSM 1715 / NCIMB 8712)</name>
    <dbReference type="NCBI Taxonomy" id="395963"/>
    <lineage>
        <taxon>Bacteria</taxon>
        <taxon>Pseudomonadati</taxon>
        <taxon>Pseudomonadota</taxon>
        <taxon>Alphaproteobacteria</taxon>
        <taxon>Hyphomicrobiales</taxon>
        <taxon>Beijerinckiaceae</taxon>
        <taxon>Beijerinckia</taxon>
    </lineage>
</organism>
<gene>
    <name evidence="12" type="ordered locus">Bind_2905</name>
</gene>
<dbReference type="EMBL" id="CP001016">
    <property type="protein sequence ID" value="ACB96473.1"/>
    <property type="molecule type" value="Genomic_DNA"/>
</dbReference>
<name>B2IKJ3_BEII9</name>
<protein>
    <submittedName>
        <fullName evidence="12">TonB family protein</fullName>
    </submittedName>
</protein>
<evidence type="ECO:0000256" key="2">
    <source>
        <dbReference type="ARBA" id="ARBA00006555"/>
    </source>
</evidence>
<feature type="domain" description="TonB C-terminal" evidence="11">
    <location>
        <begin position="58"/>
        <end position="154"/>
    </location>
</feature>
<dbReference type="HOGENOM" id="CLU_1281093_0_0_5"/>
<keyword evidence="5" id="KW-0997">Cell inner membrane</keyword>
<evidence type="ECO:0000256" key="4">
    <source>
        <dbReference type="ARBA" id="ARBA00022475"/>
    </source>
</evidence>
<dbReference type="PANTHER" id="PTHR33446:SF2">
    <property type="entry name" value="PROTEIN TONB"/>
    <property type="match status" value="1"/>
</dbReference>
<keyword evidence="7" id="KW-0653">Protein transport</keyword>
<comment type="subcellular location">
    <subcellularLocation>
        <location evidence="1">Cell inner membrane</location>
        <topology evidence="1">Single-pass membrane protein</topology>
        <orientation evidence="1">Periplasmic side</orientation>
    </subcellularLocation>
</comment>
<dbReference type="InterPro" id="IPR037682">
    <property type="entry name" value="TonB_C"/>
</dbReference>
<keyword evidence="6" id="KW-0812">Transmembrane</keyword>
<evidence type="ECO:0000256" key="6">
    <source>
        <dbReference type="ARBA" id="ARBA00022692"/>
    </source>
</evidence>
<evidence type="ECO:0000256" key="9">
    <source>
        <dbReference type="ARBA" id="ARBA00023136"/>
    </source>
</evidence>
<feature type="compositionally biased region" description="Low complexity" evidence="10">
    <location>
        <begin position="168"/>
        <end position="184"/>
    </location>
</feature>
<evidence type="ECO:0000259" key="11">
    <source>
        <dbReference type="PROSITE" id="PS52015"/>
    </source>
</evidence>
<dbReference type="PROSITE" id="PS52015">
    <property type="entry name" value="TONB_CTD"/>
    <property type="match status" value="1"/>
</dbReference>
<evidence type="ECO:0000256" key="3">
    <source>
        <dbReference type="ARBA" id="ARBA00022448"/>
    </source>
</evidence>
<keyword evidence="4" id="KW-1003">Cell membrane</keyword>
<accession>B2IKJ3</accession>
<dbReference type="InterPro" id="IPR006260">
    <property type="entry name" value="TonB/TolA_C"/>
</dbReference>
<evidence type="ECO:0000313" key="12">
    <source>
        <dbReference type="EMBL" id="ACB96473.1"/>
    </source>
</evidence>
<comment type="similarity">
    <text evidence="2">Belongs to the TonB family.</text>
</comment>
<keyword evidence="13" id="KW-1185">Reference proteome</keyword>
<reference evidence="13" key="1">
    <citation type="submission" date="2008-03" db="EMBL/GenBank/DDBJ databases">
        <title>Complete sequence of chromosome of Beijerinckia indica subsp. indica ATCC 9039.</title>
        <authorList>
            <consortium name="US DOE Joint Genome Institute"/>
            <person name="Copeland A."/>
            <person name="Lucas S."/>
            <person name="Lapidus A."/>
            <person name="Glavina del Rio T."/>
            <person name="Dalin E."/>
            <person name="Tice H."/>
            <person name="Bruce D."/>
            <person name="Goodwin L."/>
            <person name="Pitluck S."/>
            <person name="LaButti K."/>
            <person name="Schmutz J."/>
            <person name="Larimer F."/>
            <person name="Land M."/>
            <person name="Hauser L."/>
            <person name="Kyrpides N."/>
            <person name="Mikhailova N."/>
            <person name="Dunfield P.F."/>
            <person name="Dedysh S.N."/>
            <person name="Liesack W."/>
            <person name="Saw J.H."/>
            <person name="Alam M."/>
            <person name="Chen Y."/>
            <person name="Murrell J.C."/>
            <person name="Richardson P."/>
        </authorList>
    </citation>
    <scope>NUCLEOTIDE SEQUENCE [LARGE SCALE GENOMIC DNA]</scope>
    <source>
        <strain evidence="13">ATCC 9039 / DSM 1715 / NCIMB 8712</strain>
    </source>
</reference>
<dbReference type="GO" id="GO:0055085">
    <property type="term" value="P:transmembrane transport"/>
    <property type="evidence" value="ECO:0007669"/>
    <property type="project" value="InterPro"/>
</dbReference>
<dbReference type="Proteomes" id="UP000001695">
    <property type="component" value="Chromosome"/>
</dbReference>
<keyword evidence="9" id="KW-0472">Membrane</keyword>
<evidence type="ECO:0000256" key="5">
    <source>
        <dbReference type="ARBA" id="ARBA00022519"/>
    </source>
</evidence>
<dbReference type="NCBIfam" id="TIGR01352">
    <property type="entry name" value="tonB_Cterm"/>
    <property type="match status" value="1"/>
</dbReference>
<feature type="region of interest" description="Disordered" evidence="10">
    <location>
        <begin position="150"/>
        <end position="215"/>
    </location>
</feature>
<evidence type="ECO:0000313" key="13">
    <source>
        <dbReference type="Proteomes" id="UP000001695"/>
    </source>
</evidence>
<feature type="region of interest" description="Disordered" evidence="10">
    <location>
        <begin position="1"/>
        <end position="20"/>
    </location>
</feature>
<evidence type="ECO:0000256" key="7">
    <source>
        <dbReference type="ARBA" id="ARBA00022927"/>
    </source>
</evidence>
<dbReference type="SUPFAM" id="SSF74653">
    <property type="entry name" value="TolA/TonB C-terminal domain"/>
    <property type="match status" value="1"/>
</dbReference>
<dbReference type="Pfam" id="PF03544">
    <property type="entry name" value="TonB_C"/>
    <property type="match status" value="1"/>
</dbReference>
<dbReference type="GO" id="GO:0015031">
    <property type="term" value="P:protein transport"/>
    <property type="evidence" value="ECO:0007669"/>
    <property type="project" value="UniProtKB-KW"/>
</dbReference>
<proteinExistence type="inferred from homology"/>
<dbReference type="eggNOG" id="COG0810">
    <property type="taxonomic scope" value="Bacteria"/>
</dbReference>